<evidence type="ECO:0000313" key="5">
    <source>
        <dbReference type="Proteomes" id="UP000195807"/>
    </source>
</evidence>
<gene>
    <name evidence="4" type="ORF">A9D14_16115</name>
</gene>
<evidence type="ECO:0000313" key="4">
    <source>
        <dbReference type="EMBL" id="ARU17860.1"/>
    </source>
</evidence>
<dbReference type="KEGG" id="cman:A9D14_16115"/>
<dbReference type="Proteomes" id="UP000195807">
    <property type="component" value="Plasmid pCME4A9I"/>
</dbReference>
<keyword evidence="1 2" id="KW-0238">DNA-binding</keyword>
<dbReference type="EMBL" id="CP019603">
    <property type="protein sequence ID" value="ARU17860.1"/>
    <property type="molecule type" value="Genomic_DNA"/>
</dbReference>
<dbReference type="STRING" id="450378.GCA_001661675_03239"/>
<geneLocation type="plasmid" evidence="5">
    <name>pcme4a9i</name>
</geneLocation>
<dbReference type="InterPro" id="IPR001647">
    <property type="entry name" value="HTH_TetR"/>
</dbReference>
<dbReference type="AlphaFoldDB" id="A0A1Z1FGK8"/>
<keyword evidence="5" id="KW-1185">Reference proteome</keyword>
<reference evidence="4 5" key="1">
    <citation type="submission" date="2017-01" db="EMBL/GenBank/DDBJ databases">
        <title>Complete genome sequence of esterase-producing bacterium Croceicoccus marinus E4A9.</title>
        <authorList>
            <person name="Wu Y.-H."/>
            <person name="Cheng H."/>
            <person name="Xu L."/>
            <person name="Huo Y.-Y."/>
            <person name="Wang C.-S."/>
            <person name="Xu X.-W."/>
        </authorList>
    </citation>
    <scope>NUCLEOTIDE SEQUENCE [LARGE SCALE GENOMIC DNA]</scope>
    <source>
        <strain evidence="4 5">E4A9</strain>
        <plasmid evidence="5">Plasmid pcme4a9i</plasmid>
    </source>
</reference>
<sequence>MERGGSMAEGAGKRDYRTADERAAQMIDAAHAIIERERSTELSLRDVADAVGASRALAYAYFADRHRLIEAVLDREAELLLGAGLDEAGTDGSFAERAGRVAAIYLDHVARHGSVLEIVMREPEVMRELQTEASAIRSRIYRRLTRAARRDLQMPAPDALALVQLLAVIPEEAGKQWRAGHLDRTEAHRLCSRLLAAGIEAQVPRPQGREKAGLDDG</sequence>
<dbReference type="SUPFAM" id="SSF46689">
    <property type="entry name" value="Homeodomain-like"/>
    <property type="match status" value="1"/>
</dbReference>
<dbReference type="PROSITE" id="PS50977">
    <property type="entry name" value="HTH_TETR_2"/>
    <property type="match status" value="1"/>
</dbReference>
<accession>A0A1Z1FGK8</accession>
<protein>
    <recommendedName>
        <fullName evidence="3">HTH tetR-type domain-containing protein</fullName>
    </recommendedName>
</protein>
<evidence type="ECO:0000259" key="3">
    <source>
        <dbReference type="PROSITE" id="PS50977"/>
    </source>
</evidence>
<proteinExistence type="predicted"/>
<evidence type="ECO:0000256" key="2">
    <source>
        <dbReference type="PROSITE-ProRule" id="PRU00335"/>
    </source>
</evidence>
<dbReference type="GO" id="GO:0003677">
    <property type="term" value="F:DNA binding"/>
    <property type="evidence" value="ECO:0007669"/>
    <property type="project" value="UniProtKB-UniRule"/>
</dbReference>
<name>A0A1Z1FGK8_9SPHN</name>
<keyword evidence="4" id="KW-0614">Plasmid</keyword>
<evidence type="ECO:0000256" key="1">
    <source>
        <dbReference type="ARBA" id="ARBA00023125"/>
    </source>
</evidence>
<feature type="DNA-binding region" description="H-T-H motif" evidence="2">
    <location>
        <begin position="43"/>
        <end position="62"/>
    </location>
</feature>
<dbReference type="Gene3D" id="1.10.357.10">
    <property type="entry name" value="Tetracycline Repressor, domain 2"/>
    <property type="match status" value="1"/>
</dbReference>
<organism evidence="4 5">
    <name type="scientific">Croceicoccus marinus</name>
    <dbReference type="NCBI Taxonomy" id="450378"/>
    <lineage>
        <taxon>Bacteria</taxon>
        <taxon>Pseudomonadati</taxon>
        <taxon>Pseudomonadota</taxon>
        <taxon>Alphaproteobacteria</taxon>
        <taxon>Sphingomonadales</taxon>
        <taxon>Erythrobacteraceae</taxon>
        <taxon>Croceicoccus</taxon>
    </lineage>
</organism>
<dbReference type="InterPro" id="IPR009057">
    <property type="entry name" value="Homeodomain-like_sf"/>
</dbReference>
<feature type="domain" description="HTH tetR-type" evidence="3">
    <location>
        <begin position="20"/>
        <end position="80"/>
    </location>
</feature>